<proteinExistence type="predicted"/>
<accession>A0A9X2E2I6</accession>
<dbReference type="CDD" id="cd21631">
    <property type="entry name" value="RHH_CopG_NikR-like"/>
    <property type="match status" value="1"/>
</dbReference>
<protein>
    <submittedName>
        <fullName evidence="1">Uncharacterized protein</fullName>
    </submittedName>
</protein>
<gene>
    <name evidence="1" type="ORF">NDR86_03045</name>
</gene>
<evidence type="ECO:0000313" key="1">
    <source>
        <dbReference type="EMBL" id="MCM6772446.1"/>
    </source>
</evidence>
<dbReference type="AlphaFoldDB" id="A0A9X2E2I6"/>
<sequence>MGEQDFPTSADDVRALMDRLSFRDEPVPAGQLPPRLQPGEDIMVTTSIRLPLALHTRIKELAEQRGVGVSTLIREWSEAAVTDLDDHDELISRADVLRALASIHPVRHAS</sequence>
<name>A0A9X2E2I6_9NOCA</name>
<dbReference type="EMBL" id="JAMRXG010000001">
    <property type="protein sequence ID" value="MCM6772446.1"/>
    <property type="molecule type" value="Genomic_DNA"/>
</dbReference>
<organism evidence="1 2">
    <name type="scientific">Nocardia pulmonis</name>
    <dbReference type="NCBI Taxonomy" id="2951408"/>
    <lineage>
        <taxon>Bacteria</taxon>
        <taxon>Bacillati</taxon>
        <taxon>Actinomycetota</taxon>
        <taxon>Actinomycetes</taxon>
        <taxon>Mycobacteriales</taxon>
        <taxon>Nocardiaceae</taxon>
        <taxon>Nocardia</taxon>
    </lineage>
</organism>
<keyword evidence="2" id="KW-1185">Reference proteome</keyword>
<evidence type="ECO:0000313" key="2">
    <source>
        <dbReference type="Proteomes" id="UP001139157"/>
    </source>
</evidence>
<dbReference type="Proteomes" id="UP001139157">
    <property type="component" value="Unassembled WGS sequence"/>
</dbReference>
<reference evidence="1" key="1">
    <citation type="submission" date="2022-06" db="EMBL/GenBank/DDBJ databases">
        <title>Novel species in genus nocardia.</title>
        <authorList>
            <person name="Li F."/>
        </authorList>
    </citation>
    <scope>NUCLEOTIDE SEQUENCE</scope>
    <source>
        <strain evidence="1">CDC141</strain>
    </source>
</reference>
<comment type="caution">
    <text evidence="1">The sequence shown here is derived from an EMBL/GenBank/DDBJ whole genome shotgun (WGS) entry which is preliminary data.</text>
</comment>
<dbReference type="RefSeq" id="WP_251909297.1">
    <property type="nucleotide sequence ID" value="NZ_JAMRXG010000001.1"/>
</dbReference>